<dbReference type="HOGENOM" id="CLU_3098225_0_0_6"/>
<protein>
    <submittedName>
        <fullName evidence="1">Uncharacterized protein</fullName>
    </submittedName>
</protein>
<gene>
    <name evidence="1" type="ordered locus">Dd586_0739</name>
</gene>
<evidence type="ECO:0000313" key="1">
    <source>
        <dbReference type="EMBL" id="ACZ75629.1"/>
    </source>
</evidence>
<dbReference type="RefSeq" id="WP_012883474.1">
    <property type="nucleotide sequence ID" value="NC_013592.1"/>
</dbReference>
<dbReference type="KEGG" id="ddc:Dd586_0739"/>
<sequence length="51" mass="5739">MDREFEQSLIVERIAFLAKNAGMDGNDERDMQIALIWIAELAGQLMTLQAA</sequence>
<organism evidence="1 2">
    <name type="scientific">Dickeya zeae (strain Ech586)</name>
    <name type="common">Dickeya dadantii (strain Ech586)</name>
    <dbReference type="NCBI Taxonomy" id="590409"/>
    <lineage>
        <taxon>Bacteria</taxon>
        <taxon>Pseudomonadati</taxon>
        <taxon>Pseudomonadota</taxon>
        <taxon>Gammaproteobacteria</taxon>
        <taxon>Enterobacterales</taxon>
        <taxon>Pectobacteriaceae</taxon>
        <taxon>Dickeya</taxon>
        <taxon>Dickeya parazeae</taxon>
    </lineage>
</organism>
<dbReference type="Proteomes" id="UP000001446">
    <property type="component" value="Chromosome"/>
</dbReference>
<name>D2BSL0_DICZ5</name>
<evidence type="ECO:0000313" key="2">
    <source>
        <dbReference type="Proteomes" id="UP000001446"/>
    </source>
</evidence>
<dbReference type="AlphaFoldDB" id="D2BSL0"/>
<reference evidence="1" key="1">
    <citation type="submission" date="2009-12" db="EMBL/GenBank/DDBJ databases">
        <title>Complete sequence of Dickeya dadantii Ech586.</title>
        <authorList>
            <consortium name="US DOE Joint Genome Institute"/>
            <person name="Lucas S."/>
            <person name="Copeland A."/>
            <person name="Lapidus A."/>
            <person name="Glavina del Rio T."/>
            <person name="Tice H."/>
            <person name="Bruce D."/>
            <person name="Goodwin L."/>
            <person name="Pitluck S."/>
            <person name="Munk A.C."/>
            <person name="Brettin T."/>
            <person name="Detter J.C."/>
            <person name="Han C."/>
            <person name="Tapia R."/>
            <person name="Larimer F."/>
            <person name="Land M."/>
            <person name="Hauser L."/>
            <person name="Kyrpides N."/>
            <person name="Mikhailova N."/>
            <person name="Balakrishnan V."/>
            <person name="Glasner J."/>
            <person name="Perna N.T."/>
        </authorList>
    </citation>
    <scope>NUCLEOTIDE SEQUENCE [LARGE SCALE GENOMIC DNA]</scope>
    <source>
        <strain evidence="1">Ech586</strain>
    </source>
</reference>
<dbReference type="EMBL" id="CP001836">
    <property type="protein sequence ID" value="ACZ75629.1"/>
    <property type="molecule type" value="Genomic_DNA"/>
</dbReference>
<proteinExistence type="predicted"/>
<dbReference type="OrthoDB" id="7065270at2"/>
<keyword evidence="2" id="KW-1185">Reference proteome</keyword>
<accession>D2BSL0</accession>